<dbReference type="EMBL" id="JBHUIM010000001">
    <property type="protein sequence ID" value="MFD2244830.1"/>
    <property type="molecule type" value="Genomic_DNA"/>
</dbReference>
<comment type="caution">
    <text evidence="9">The sequence shown here is derived from an EMBL/GenBank/DDBJ whole genome shotgun (WGS) entry which is preliminary data.</text>
</comment>
<evidence type="ECO:0000313" key="9">
    <source>
        <dbReference type="EMBL" id="MFD2244830.1"/>
    </source>
</evidence>
<proteinExistence type="inferred from homology"/>
<dbReference type="PANTHER" id="PTHR40074">
    <property type="entry name" value="O-ACETYLTRANSFERASE WECH"/>
    <property type="match status" value="1"/>
</dbReference>
<dbReference type="Proteomes" id="UP001597374">
    <property type="component" value="Unassembled WGS sequence"/>
</dbReference>
<evidence type="ECO:0000256" key="5">
    <source>
        <dbReference type="ARBA" id="ARBA00022989"/>
    </source>
</evidence>
<evidence type="ECO:0000256" key="1">
    <source>
        <dbReference type="ARBA" id="ARBA00004651"/>
    </source>
</evidence>
<keyword evidence="3" id="KW-1003">Cell membrane</keyword>
<dbReference type="GO" id="GO:0016746">
    <property type="term" value="F:acyltransferase activity"/>
    <property type="evidence" value="ECO:0007669"/>
    <property type="project" value="UniProtKB-KW"/>
</dbReference>
<feature type="transmembrane region" description="Helical" evidence="7">
    <location>
        <begin position="212"/>
        <end position="228"/>
    </location>
</feature>
<gene>
    <name evidence="9" type="ORF">ACFSKP_01095</name>
</gene>
<feature type="transmembrane region" description="Helical" evidence="7">
    <location>
        <begin position="181"/>
        <end position="200"/>
    </location>
</feature>
<dbReference type="PANTHER" id="PTHR40074:SF2">
    <property type="entry name" value="O-ACETYLTRANSFERASE WECH"/>
    <property type="match status" value="1"/>
</dbReference>
<feature type="transmembrane region" description="Helical" evidence="7">
    <location>
        <begin position="39"/>
        <end position="62"/>
    </location>
</feature>
<feature type="transmembrane region" description="Helical" evidence="7">
    <location>
        <begin position="127"/>
        <end position="146"/>
    </location>
</feature>
<evidence type="ECO:0000256" key="3">
    <source>
        <dbReference type="ARBA" id="ARBA00022475"/>
    </source>
</evidence>
<dbReference type="InterPro" id="IPR002656">
    <property type="entry name" value="Acyl_transf_3_dom"/>
</dbReference>
<keyword evidence="5 7" id="KW-1133">Transmembrane helix</keyword>
<evidence type="ECO:0000259" key="8">
    <source>
        <dbReference type="Pfam" id="PF01757"/>
    </source>
</evidence>
<sequence length="342" mass="39070">MKEKQHYQQIDVLKGLAIVAVIALHTFTKATLIQTYAVYHIWQAVPVFLVLMGYNLGLSGAGRPVSFNHLYSRSYFQKKGSRILQPFVIIFIVALLLGLLWLLLFDRNIYTFGWYTLVGVLPVSGKGNYFITMLLQSVLLLPLVSYGFKKKPLLTGLVLLLLEISFLLLSKNIAFFDKDNYLYDAALPRYFSAIALGLWLSKITQHTSIKQMQLLLLMAAASIVYLYLVQYKGYYISYFRREWQLQNFLGFPYAALLIFTVIKLFPQQSNNILLRSIAELGKASYHIFLVQVLYFGLFPQEDSLLQNQLLCLTLGYLFFRIELPLIGLVNKPKVSADAGKTV</sequence>
<keyword evidence="10" id="KW-1185">Reference proteome</keyword>
<keyword evidence="4 7" id="KW-0812">Transmembrane</keyword>
<feature type="transmembrane region" description="Helical" evidence="7">
    <location>
        <begin position="12"/>
        <end position="33"/>
    </location>
</feature>
<reference evidence="10" key="1">
    <citation type="journal article" date="2019" name="Int. J. Syst. Evol. Microbiol.">
        <title>The Global Catalogue of Microorganisms (GCM) 10K type strain sequencing project: providing services to taxonomists for standard genome sequencing and annotation.</title>
        <authorList>
            <consortium name="The Broad Institute Genomics Platform"/>
            <consortium name="The Broad Institute Genome Sequencing Center for Infectious Disease"/>
            <person name="Wu L."/>
            <person name="Ma J."/>
        </authorList>
    </citation>
    <scope>NUCLEOTIDE SEQUENCE [LARGE SCALE GENOMIC DNA]</scope>
    <source>
        <strain evidence="10">CGMCC 4.1782</strain>
    </source>
</reference>
<feature type="transmembrane region" description="Helical" evidence="7">
    <location>
        <begin position="153"/>
        <end position="175"/>
    </location>
</feature>
<protein>
    <submittedName>
        <fullName evidence="9">Acyltransferase</fullName>
        <ecNumber evidence="9">2.3.1.-</ecNumber>
    </submittedName>
</protein>
<dbReference type="EC" id="2.3.1.-" evidence="9"/>
<feature type="domain" description="Acyltransferase 3" evidence="8">
    <location>
        <begin position="9"/>
        <end position="299"/>
    </location>
</feature>
<accession>A0ABW5CS52</accession>
<evidence type="ECO:0000256" key="6">
    <source>
        <dbReference type="ARBA" id="ARBA00023136"/>
    </source>
</evidence>
<evidence type="ECO:0000256" key="2">
    <source>
        <dbReference type="ARBA" id="ARBA00007400"/>
    </source>
</evidence>
<dbReference type="RefSeq" id="WP_250429794.1">
    <property type="nucleotide sequence ID" value="NZ_JALPRR010000002.1"/>
</dbReference>
<evidence type="ECO:0000256" key="4">
    <source>
        <dbReference type="ARBA" id="ARBA00022692"/>
    </source>
</evidence>
<keyword evidence="9" id="KW-0012">Acyltransferase</keyword>
<comment type="subcellular location">
    <subcellularLocation>
        <location evidence="1">Cell membrane</location>
        <topology evidence="1">Multi-pass membrane protein</topology>
    </subcellularLocation>
</comment>
<name>A0ABW5CS52_9BACT</name>
<organism evidence="9 10">
    <name type="scientific">Pontibacter ruber</name>
    <dbReference type="NCBI Taxonomy" id="1343895"/>
    <lineage>
        <taxon>Bacteria</taxon>
        <taxon>Pseudomonadati</taxon>
        <taxon>Bacteroidota</taxon>
        <taxon>Cytophagia</taxon>
        <taxon>Cytophagales</taxon>
        <taxon>Hymenobacteraceae</taxon>
        <taxon>Pontibacter</taxon>
    </lineage>
</organism>
<evidence type="ECO:0000256" key="7">
    <source>
        <dbReference type="SAM" id="Phobius"/>
    </source>
</evidence>
<feature type="transmembrane region" description="Helical" evidence="7">
    <location>
        <begin position="83"/>
        <end position="104"/>
    </location>
</feature>
<evidence type="ECO:0000313" key="10">
    <source>
        <dbReference type="Proteomes" id="UP001597374"/>
    </source>
</evidence>
<dbReference type="Pfam" id="PF01757">
    <property type="entry name" value="Acyl_transf_3"/>
    <property type="match status" value="1"/>
</dbReference>
<keyword evidence="6 7" id="KW-0472">Membrane</keyword>
<feature type="transmembrane region" description="Helical" evidence="7">
    <location>
        <begin position="248"/>
        <end position="265"/>
    </location>
</feature>
<keyword evidence="9" id="KW-0808">Transferase</keyword>
<comment type="similarity">
    <text evidence="2">Belongs to the acyltransferase 3 family.</text>
</comment>